<dbReference type="Pfam" id="PF03083">
    <property type="entry name" value="MtN3_slv"/>
    <property type="match status" value="1"/>
</dbReference>
<comment type="caution">
    <text evidence="2">The sequence shown here is derived from an EMBL/GenBank/DDBJ whole genome shotgun (WGS) entry which is preliminary data.</text>
</comment>
<evidence type="ECO:0000313" key="2">
    <source>
        <dbReference type="EMBL" id="MFC4532670.1"/>
    </source>
</evidence>
<keyword evidence="1" id="KW-1133">Transmembrane helix</keyword>
<accession>A0ABV9CHL1</accession>
<feature type="transmembrane region" description="Helical" evidence="1">
    <location>
        <begin position="48"/>
        <end position="77"/>
    </location>
</feature>
<dbReference type="EMBL" id="JBHSFP010000011">
    <property type="protein sequence ID" value="MFC4532670.1"/>
    <property type="molecule type" value="Genomic_DNA"/>
</dbReference>
<gene>
    <name evidence="2" type="ORF">ACFO60_17985</name>
</gene>
<dbReference type="Gene3D" id="1.20.1280.290">
    <property type="match status" value="1"/>
</dbReference>
<dbReference type="InterPro" id="IPR047662">
    <property type="entry name" value="SemiSWEET"/>
</dbReference>
<proteinExistence type="predicted"/>
<keyword evidence="1" id="KW-0812">Transmembrane</keyword>
<dbReference type="InterPro" id="IPR004316">
    <property type="entry name" value="SWEET_rpt"/>
</dbReference>
<keyword evidence="2" id="KW-0762">Sugar transport</keyword>
<organism evidence="2 3">
    <name type="scientific">Sphaerisporangium dianthi</name>
    <dbReference type="NCBI Taxonomy" id="1436120"/>
    <lineage>
        <taxon>Bacteria</taxon>
        <taxon>Bacillati</taxon>
        <taxon>Actinomycetota</taxon>
        <taxon>Actinomycetes</taxon>
        <taxon>Streptosporangiales</taxon>
        <taxon>Streptosporangiaceae</taxon>
        <taxon>Sphaerisporangium</taxon>
    </lineage>
</organism>
<dbReference type="RefSeq" id="WP_380841533.1">
    <property type="nucleotide sequence ID" value="NZ_JBHSFP010000011.1"/>
</dbReference>
<reference evidence="3" key="1">
    <citation type="journal article" date="2019" name="Int. J. Syst. Evol. Microbiol.">
        <title>The Global Catalogue of Microorganisms (GCM) 10K type strain sequencing project: providing services to taxonomists for standard genome sequencing and annotation.</title>
        <authorList>
            <consortium name="The Broad Institute Genomics Platform"/>
            <consortium name="The Broad Institute Genome Sequencing Center for Infectious Disease"/>
            <person name="Wu L."/>
            <person name="Ma J."/>
        </authorList>
    </citation>
    <scope>NUCLEOTIDE SEQUENCE [LARGE SCALE GENOMIC DNA]</scope>
    <source>
        <strain evidence="3">CGMCC 4.7132</strain>
    </source>
</reference>
<dbReference type="Proteomes" id="UP001596004">
    <property type="component" value="Unassembled WGS sequence"/>
</dbReference>
<sequence length="89" mass="9270">MTTALGLVAGVLTTASWLPQLRRSWRTRSTDDLAWSYLVMLSAGVGLWLTYGVAVADVAVVAANAVTLAALGALIALKGVGRGREEAAR</sequence>
<evidence type="ECO:0000313" key="3">
    <source>
        <dbReference type="Proteomes" id="UP001596004"/>
    </source>
</evidence>
<protein>
    <submittedName>
        <fullName evidence="2">SemiSWEET family sugar transporter</fullName>
    </submittedName>
</protein>
<keyword evidence="3" id="KW-1185">Reference proteome</keyword>
<evidence type="ECO:0000256" key="1">
    <source>
        <dbReference type="SAM" id="Phobius"/>
    </source>
</evidence>
<keyword evidence="1" id="KW-0472">Membrane</keyword>
<name>A0ABV9CHL1_9ACTN</name>
<dbReference type="NCBIfam" id="NF037968">
    <property type="entry name" value="SemiSWEET_2"/>
    <property type="match status" value="1"/>
</dbReference>
<keyword evidence="2" id="KW-0813">Transport</keyword>